<evidence type="ECO:0000256" key="2">
    <source>
        <dbReference type="SAM" id="SignalP"/>
    </source>
</evidence>
<proteinExistence type="predicted"/>
<organism evidence="3 4">
    <name type="scientific">Artemisia annua</name>
    <name type="common">Sweet wormwood</name>
    <dbReference type="NCBI Taxonomy" id="35608"/>
    <lineage>
        <taxon>Eukaryota</taxon>
        <taxon>Viridiplantae</taxon>
        <taxon>Streptophyta</taxon>
        <taxon>Embryophyta</taxon>
        <taxon>Tracheophyta</taxon>
        <taxon>Spermatophyta</taxon>
        <taxon>Magnoliopsida</taxon>
        <taxon>eudicotyledons</taxon>
        <taxon>Gunneridae</taxon>
        <taxon>Pentapetalae</taxon>
        <taxon>asterids</taxon>
        <taxon>campanulids</taxon>
        <taxon>Asterales</taxon>
        <taxon>Asteraceae</taxon>
        <taxon>Asteroideae</taxon>
        <taxon>Anthemideae</taxon>
        <taxon>Artemisiinae</taxon>
        <taxon>Artemisia</taxon>
    </lineage>
</organism>
<dbReference type="Proteomes" id="UP000245207">
    <property type="component" value="Unassembled WGS sequence"/>
</dbReference>
<keyword evidence="4" id="KW-1185">Reference proteome</keyword>
<feature type="compositionally biased region" description="Basic and acidic residues" evidence="1">
    <location>
        <begin position="165"/>
        <end position="178"/>
    </location>
</feature>
<feature type="chain" id="PRO_5015718296" evidence="2">
    <location>
        <begin position="23"/>
        <end position="202"/>
    </location>
</feature>
<feature type="signal peptide" evidence="2">
    <location>
        <begin position="1"/>
        <end position="22"/>
    </location>
</feature>
<dbReference type="EMBL" id="PKPP01006168">
    <property type="protein sequence ID" value="PWA57412.1"/>
    <property type="molecule type" value="Genomic_DNA"/>
</dbReference>
<dbReference type="STRING" id="35608.A0A2U1M827"/>
<sequence>MLYISCQLLTHALVIIITHLEGITNDKYLSEAMKECIDGITLNIKHYLSYYKLQFLGIKNKEVRAYRTDPVQGSESEELGAATRLDDDVNFYQNVDAKVAKLFHINSDAKLPSLVLLKKDAEKVTHHDYAKYARKKLVFLRKQKLASHGKPISEFPKKLRLGFPGKRDTKPDDTEVKKTTTKSTKTSVAISKLRELKEMQHV</sequence>
<gene>
    <name evidence="3" type="ORF">CTI12_AA407710</name>
</gene>
<dbReference type="AlphaFoldDB" id="A0A2U1M827"/>
<evidence type="ECO:0000313" key="4">
    <source>
        <dbReference type="Proteomes" id="UP000245207"/>
    </source>
</evidence>
<protein>
    <submittedName>
        <fullName evidence="3">PDI-like 1-3</fullName>
    </submittedName>
</protein>
<keyword evidence="2" id="KW-0732">Signal</keyword>
<feature type="region of interest" description="Disordered" evidence="1">
    <location>
        <begin position="160"/>
        <end position="187"/>
    </location>
</feature>
<evidence type="ECO:0000313" key="3">
    <source>
        <dbReference type="EMBL" id="PWA57412.1"/>
    </source>
</evidence>
<name>A0A2U1M827_ARTAN</name>
<evidence type="ECO:0000256" key="1">
    <source>
        <dbReference type="SAM" id="MobiDB-lite"/>
    </source>
</evidence>
<dbReference type="Gene3D" id="3.40.30.10">
    <property type="entry name" value="Glutaredoxin"/>
    <property type="match status" value="1"/>
</dbReference>
<reference evidence="3 4" key="1">
    <citation type="journal article" date="2018" name="Mol. Plant">
        <title>The genome of Artemisia annua provides insight into the evolution of Asteraceae family and artemisinin biosynthesis.</title>
        <authorList>
            <person name="Shen Q."/>
            <person name="Zhang L."/>
            <person name="Liao Z."/>
            <person name="Wang S."/>
            <person name="Yan T."/>
            <person name="Shi P."/>
            <person name="Liu M."/>
            <person name="Fu X."/>
            <person name="Pan Q."/>
            <person name="Wang Y."/>
            <person name="Lv Z."/>
            <person name="Lu X."/>
            <person name="Zhang F."/>
            <person name="Jiang W."/>
            <person name="Ma Y."/>
            <person name="Chen M."/>
            <person name="Hao X."/>
            <person name="Li L."/>
            <person name="Tang Y."/>
            <person name="Lv G."/>
            <person name="Zhou Y."/>
            <person name="Sun X."/>
            <person name="Brodelius P.E."/>
            <person name="Rose J.K.C."/>
            <person name="Tang K."/>
        </authorList>
    </citation>
    <scope>NUCLEOTIDE SEQUENCE [LARGE SCALE GENOMIC DNA]</scope>
    <source>
        <strain evidence="4">cv. Huhao1</strain>
        <tissue evidence="3">Leaf</tissue>
    </source>
</reference>
<accession>A0A2U1M827</accession>
<dbReference type="OrthoDB" id="427280at2759"/>
<comment type="caution">
    <text evidence="3">The sequence shown here is derived from an EMBL/GenBank/DDBJ whole genome shotgun (WGS) entry which is preliminary data.</text>
</comment>